<feature type="transmembrane region" description="Helical" evidence="1">
    <location>
        <begin position="183"/>
        <end position="208"/>
    </location>
</feature>
<dbReference type="EMBL" id="LN831776">
    <property type="protein sequence ID" value="CQR56064.1"/>
    <property type="molecule type" value="Genomic_DNA"/>
</dbReference>
<feature type="transmembrane region" description="Helical" evidence="1">
    <location>
        <begin position="77"/>
        <end position="100"/>
    </location>
</feature>
<dbReference type="InterPro" id="IPR025699">
    <property type="entry name" value="ABC2_memb-like"/>
</dbReference>
<protein>
    <submittedName>
        <fullName evidence="2">Putative membrane protein</fullName>
    </submittedName>
</protein>
<dbReference type="PANTHER" id="PTHR41309">
    <property type="entry name" value="MEMBRANE PROTEIN-RELATED"/>
    <property type="match status" value="1"/>
</dbReference>
<dbReference type="HOGENOM" id="CLU_102880_1_0_9"/>
<dbReference type="Proteomes" id="UP000033163">
    <property type="component" value="Chromosome I"/>
</dbReference>
<reference evidence="3" key="1">
    <citation type="submission" date="2015-03" db="EMBL/GenBank/DDBJ databases">
        <authorList>
            <person name="Wibberg D."/>
        </authorList>
    </citation>
    <scope>NUCLEOTIDE SEQUENCE [LARGE SCALE GENOMIC DNA]</scope>
</reference>
<evidence type="ECO:0000313" key="2">
    <source>
        <dbReference type="EMBL" id="CQR56064.1"/>
    </source>
</evidence>
<keyword evidence="1" id="KW-0812">Transmembrane</keyword>
<dbReference type="PATRIC" id="fig|1073571.4.peg.3916"/>
<gene>
    <name evidence="2" type="ORF">PRIO_3661</name>
</gene>
<feature type="transmembrane region" description="Helical" evidence="1">
    <location>
        <begin position="144"/>
        <end position="163"/>
    </location>
</feature>
<feature type="transmembrane region" description="Helical" evidence="1">
    <location>
        <begin position="112"/>
        <end position="137"/>
    </location>
</feature>
<organism evidence="2 3">
    <name type="scientific">Paenibacillus riograndensis SBR5</name>
    <dbReference type="NCBI Taxonomy" id="1073571"/>
    <lineage>
        <taxon>Bacteria</taxon>
        <taxon>Bacillati</taxon>
        <taxon>Bacillota</taxon>
        <taxon>Bacilli</taxon>
        <taxon>Bacillales</taxon>
        <taxon>Paenibacillaceae</taxon>
        <taxon>Paenibacillus</taxon>
        <taxon>Paenibacillus sonchi group</taxon>
    </lineage>
</organism>
<dbReference type="PANTHER" id="PTHR41309:SF2">
    <property type="entry name" value="MEMBRANE PROTEIN"/>
    <property type="match status" value="1"/>
</dbReference>
<feature type="transmembrane region" description="Helical" evidence="1">
    <location>
        <begin position="12"/>
        <end position="31"/>
    </location>
</feature>
<proteinExistence type="predicted"/>
<sequence length="212" mass="24029">MSSSFYLIRKDFILTRKYLLLLLLFYMAIGYSNLDSYVVSALFPSMLMLMNACSLDVQHNNQRFLVSLPLPRHQLVLAKYLSLLPYAAISLICTVLIYLAGVATGRAIEPIAWRNLLLLTACFPLLAAFYLPLYFWLGQKGIQIVNMIFMLLVMVGFTALSSVTLKLPGLLGWINTENTDNFVLWAIGGVAYLFLLYCSYLISLRIFVKKDI</sequence>
<dbReference type="STRING" id="483937.AMQ84_05060"/>
<dbReference type="Pfam" id="PF13346">
    <property type="entry name" value="ABC2_membrane_5"/>
    <property type="match status" value="1"/>
</dbReference>
<name>A0A0E4CX73_9BACL</name>
<accession>A0A0E4CX73</accession>
<evidence type="ECO:0000313" key="3">
    <source>
        <dbReference type="Proteomes" id="UP000033163"/>
    </source>
</evidence>
<evidence type="ECO:0000256" key="1">
    <source>
        <dbReference type="SAM" id="Phobius"/>
    </source>
</evidence>
<keyword evidence="1" id="KW-0472">Membrane</keyword>
<dbReference type="KEGG" id="pri:PRIO_3661"/>
<dbReference type="RefSeq" id="WP_020431014.1">
    <property type="nucleotide sequence ID" value="NZ_AGBD01001169.1"/>
</dbReference>
<keyword evidence="1" id="KW-1133">Transmembrane helix</keyword>
<dbReference type="AlphaFoldDB" id="A0A0E4CX73"/>